<organism evidence="1 2">
    <name type="scientific">Elysia crispata</name>
    <name type="common">lettuce slug</name>
    <dbReference type="NCBI Taxonomy" id="231223"/>
    <lineage>
        <taxon>Eukaryota</taxon>
        <taxon>Metazoa</taxon>
        <taxon>Spiralia</taxon>
        <taxon>Lophotrochozoa</taxon>
        <taxon>Mollusca</taxon>
        <taxon>Gastropoda</taxon>
        <taxon>Heterobranchia</taxon>
        <taxon>Euthyneura</taxon>
        <taxon>Panpulmonata</taxon>
        <taxon>Sacoglossa</taxon>
        <taxon>Placobranchoidea</taxon>
        <taxon>Plakobranchidae</taxon>
        <taxon>Elysia</taxon>
    </lineage>
</organism>
<dbReference type="Proteomes" id="UP001283361">
    <property type="component" value="Unassembled WGS sequence"/>
</dbReference>
<gene>
    <name evidence="1" type="ORF">RRG08_022127</name>
</gene>
<keyword evidence="2" id="KW-1185">Reference proteome</keyword>
<sequence>MRGRGLCTPRQRKQAIRALKFRRSSIYTVSDSAFLLSFGSNWRSFRFLETGEENFEVIRGRLTQLPVGEMSLHNWTERCEASWTGTAPPESVRFSPE</sequence>
<evidence type="ECO:0000313" key="1">
    <source>
        <dbReference type="EMBL" id="KAK3728076.1"/>
    </source>
</evidence>
<reference evidence="1" key="1">
    <citation type="journal article" date="2023" name="G3 (Bethesda)">
        <title>A reference genome for the long-term kleptoplast-retaining sea slug Elysia crispata morphotype clarki.</title>
        <authorList>
            <person name="Eastman K.E."/>
            <person name="Pendleton A.L."/>
            <person name="Shaikh M.A."/>
            <person name="Suttiyut T."/>
            <person name="Ogas R."/>
            <person name="Tomko P."/>
            <person name="Gavelis G."/>
            <person name="Widhalm J.R."/>
            <person name="Wisecaver J.H."/>
        </authorList>
    </citation>
    <scope>NUCLEOTIDE SEQUENCE</scope>
    <source>
        <strain evidence="1">ECLA1</strain>
    </source>
</reference>
<evidence type="ECO:0000313" key="2">
    <source>
        <dbReference type="Proteomes" id="UP001283361"/>
    </source>
</evidence>
<dbReference type="AlphaFoldDB" id="A0AAE0Y008"/>
<accession>A0AAE0Y008</accession>
<protein>
    <submittedName>
        <fullName evidence="1">Uncharacterized protein</fullName>
    </submittedName>
</protein>
<comment type="caution">
    <text evidence="1">The sequence shown here is derived from an EMBL/GenBank/DDBJ whole genome shotgun (WGS) entry which is preliminary data.</text>
</comment>
<name>A0AAE0Y008_9GAST</name>
<dbReference type="EMBL" id="JAWDGP010007208">
    <property type="protein sequence ID" value="KAK3728076.1"/>
    <property type="molecule type" value="Genomic_DNA"/>
</dbReference>
<proteinExistence type="predicted"/>